<sequence>MSSVRNALVTGTSGELGAAIATRLANDGYRVVGLDLRAPTVAGPWQHYSSDLSSIATLSATLDQIHREVGPLRLLVNNAAYYNPVSLWDLTPEQIQRTMAVNVTAVMYLCQQVAKQMKDTGGGNIVNIASIAGRGGSSQIDYGASKAAVINMTATFGRLLAEHNIRINAIAPALIDAGMGKVLPPAVKEKYLQTTPLKRAAHPREIANVVAFLASDEASYITGSTVDVNGGL</sequence>
<dbReference type="SUPFAM" id="SSF51735">
    <property type="entry name" value="NAD(P)-binding Rossmann-fold domains"/>
    <property type="match status" value="1"/>
</dbReference>
<dbReference type="CDD" id="cd05233">
    <property type="entry name" value="SDR_c"/>
    <property type="match status" value="1"/>
</dbReference>
<dbReference type="Proteomes" id="UP001595904">
    <property type="component" value="Unassembled WGS sequence"/>
</dbReference>
<dbReference type="PRINTS" id="PR00081">
    <property type="entry name" value="GDHRDH"/>
</dbReference>
<organism evidence="4 5">
    <name type="scientific">Steroidobacter flavus</name>
    <dbReference type="NCBI Taxonomy" id="1842136"/>
    <lineage>
        <taxon>Bacteria</taxon>
        <taxon>Pseudomonadati</taxon>
        <taxon>Pseudomonadota</taxon>
        <taxon>Gammaproteobacteria</taxon>
        <taxon>Steroidobacterales</taxon>
        <taxon>Steroidobacteraceae</taxon>
        <taxon>Steroidobacter</taxon>
    </lineage>
</organism>
<dbReference type="PANTHER" id="PTHR42760">
    <property type="entry name" value="SHORT-CHAIN DEHYDROGENASES/REDUCTASES FAMILY MEMBER"/>
    <property type="match status" value="1"/>
</dbReference>
<dbReference type="Pfam" id="PF13561">
    <property type="entry name" value="adh_short_C2"/>
    <property type="match status" value="1"/>
</dbReference>
<feature type="domain" description="Ketoreductase" evidence="3">
    <location>
        <begin position="5"/>
        <end position="173"/>
    </location>
</feature>
<keyword evidence="2 4" id="KW-0560">Oxidoreductase</keyword>
<reference evidence="5" key="1">
    <citation type="journal article" date="2019" name="Int. J. Syst. Evol. Microbiol.">
        <title>The Global Catalogue of Microorganisms (GCM) 10K type strain sequencing project: providing services to taxonomists for standard genome sequencing and annotation.</title>
        <authorList>
            <consortium name="The Broad Institute Genomics Platform"/>
            <consortium name="The Broad Institute Genome Sequencing Center for Infectious Disease"/>
            <person name="Wu L."/>
            <person name="Ma J."/>
        </authorList>
    </citation>
    <scope>NUCLEOTIDE SEQUENCE [LARGE SCALE GENOMIC DNA]</scope>
    <source>
        <strain evidence="5">CGMCC 1.10759</strain>
    </source>
</reference>
<dbReference type="EC" id="1.1.1.-" evidence="4"/>
<evidence type="ECO:0000313" key="5">
    <source>
        <dbReference type="Proteomes" id="UP001595904"/>
    </source>
</evidence>
<evidence type="ECO:0000313" key="4">
    <source>
        <dbReference type="EMBL" id="MFC4312647.1"/>
    </source>
</evidence>
<dbReference type="EMBL" id="JBHSDU010000014">
    <property type="protein sequence ID" value="MFC4312647.1"/>
    <property type="molecule type" value="Genomic_DNA"/>
</dbReference>
<proteinExistence type="inferred from homology"/>
<dbReference type="SMART" id="SM00822">
    <property type="entry name" value="PKS_KR"/>
    <property type="match status" value="1"/>
</dbReference>
<keyword evidence="5" id="KW-1185">Reference proteome</keyword>
<dbReference type="InterPro" id="IPR002347">
    <property type="entry name" value="SDR_fam"/>
</dbReference>
<dbReference type="PRINTS" id="PR00080">
    <property type="entry name" value="SDRFAMILY"/>
</dbReference>
<dbReference type="GO" id="GO:0016491">
    <property type="term" value="F:oxidoreductase activity"/>
    <property type="evidence" value="ECO:0007669"/>
    <property type="project" value="UniProtKB-KW"/>
</dbReference>
<dbReference type="PANTHER" id="PTHR42760:SF133">
    <property type="entry name" value="3-OXOACYL-[ACYL-CARRIER-PROTEIN] REDUCTASE"/>
    <property type="match status" value="1"/>
</dbReference>
<evidence type="ECO:0000259" key="3">
    <source>
        <dbReference type="SMART" id="SM00822"/>
    </source>
</evidence>
<comment type="caution">
    <text evidence="4">The sequence shown here is derived from an EMBL/GenBank/DDBJ whole genome shotgun (WGS) entry which is preliminary data.</text>
</comment>
<dbReference type="InterPro" id="IPR057326">
    <property type="entry name" value="KR_dom"/>
</dbReference>
<dbReference type="Gene3D" id="3.40.50.720">
    <property type="entry name" value="NAD(P)-binding Rossmann-like Domain"/>
    <property type="match status" value="1"/>
</dbReference>
<dbReference type="RefSeq" id="WP_380602227.1">
    <property type="nucleotide sequence ID" value="NZ_JBHSDU010000014.1"/>
</dbReference>
<evidence type="ECO:0000256" key="2">
    <source>
        <dbReference type="ARBA" id="ARBA00023002"/>
    </source>
</evidence>
<dbReference type="InterPro" id="IPR036291">
    <property type="entry name" value="NAD(P)-bd_dom_sf"/>
</dbReference>
<dbReference type="PROSITE" id="PS00061">
    <property type="entry name" value="ADH_SHORT"/>
    <property type="match status" value="1"/>
</dbReference>
<accession>A0ABV8SZY3</accession>
<protein>
    <submittedName>
        <fullName evidence="4">SDR family NAD(P)-dependent oxidoreductase</fullName>
        <ecNumber evidence="4">1.1.1.-</ecNumber>
    </submittedName>
</protein>
<evidence type="ECO:0000256" key="1">
    <source>
        <dbReference type="ARBA" id="ARBA00006484"/>
    </source>
</evidence>
<dbReference type="InterPro" id="IPR020904">
    <property type="entry name" value="Sc_DH/Rdtase_CS"/>
</dbReference>
<comment type="similarity">
    <text evidence="1">Belongs to the short-chain dehydrogenases/reductases (SDR) family.</text>
</comment>
<name>A0ABV8SZY3_9GAMM</name>
<gene>
    <name evidence="4" type="ORF">ACFPN2_26420</name>
</gene>